<evidence type="ECO:0000256" key="14">
    <source>
        <dbReference type="ARBA" id="ARBA00080372"/>
    </source>
</evidence>
<feature type="region of interest" description="Disordered" evidence="16">
    <location>
        <begin position="127"/>
        <end position="171"/>
    </location>
</feature>
<dbReference type="Ensembl" id="ENSGACT00000056568.1">
    <property type="protein sequence ID" value="ENSGACP00000047868.1"/>
    <property type="gene ID" value="ENSGACG00000008683.2"/>
</dbReference>
<keyword evidence="6" id="KW-0677">Repeat</keyword>
<dbReference type="GeneTree" id="ENSGT00940000156436"/>
<dbReference type="GO" id="GO:0005874">
    <property type="term" value="C:microtubule"/>
    <property type="evidence" value="ECO:0007669"/>
    <property type="project" value="UniProtKB-KW"/>
</dbReference>
<dbReference type="GO" id="GO:0045504">
    <property type="term" value="F:dynein heavy chain binding"/>
    <property type="evidence" value="ECO:0007669"/>
    <property type="project" value="TreeGrafter"/>
</dbReference>
<evidence type="ECO:0000256" key="13">
    <source>
        <dbReference type="ARBA" id="ARBA00072661"/>
    </source>
</evidence>
<dbReference type="InterPro" id="IPR036322">
    <property type="entry name" value="WD40_repeat_dom_sf"/>
</dbReference>
<dbReference type="FunFam" id="2.130.10.10:FF:000251">
    <property type="entry name" value="Dynein axonemal intermediate chain 1"/>
    <property type="match status" value="1"/>
</dbReference>
<keyword evidence="9" id="KW-0206">Cytoskeleton</keyword>
<comment type="subunit">
    <text evidence="12">Consists of at least two heavy chains and a number of intermediate and light chains. Interacts with BICD2. Interacts with CFAP45 and CFAP52. Interacts with CFAP53.</text>
</comment>
<keyword evidence="18" id="KW-1185">Reference proteome</keyword>
<evidence type="ECO:0000256" key="11">
    <source>
        <dbReference type="ARBA" id="ARBA00053763"/>
    </source>
</evidence>
<evidence type="ECO:0000256" key="12">
    <source>
        <dbReference type="ARBA" id="ARBA00061734"/>
    </source>
</evidence>
<evidence type="ECO:0000256" key="9">
    <source>
        <dbReference type="ARBA" id="ARBA00023212"/>
    </source>
</evidence>
<dbReference type="GO" id="GO:0045503">
    <property type="term" value="F:dynein light chain binding"/>
    <property type="evidence" value="ECO:0007669"/>
    <property type="project" value="TreeGrafter"/>
</dbReference>
<protein>
    <recommendedName>
        <fullName evidence="13">Dynein axonemal intermediate chain 1</fullName>
    </recommendedName>
    <alternativeName>
        <fullName evidence="14">Axonemal dynein intermediate chain 1</fullName>
    </alternativeName>
</protein>
<evidence type="ECO:0000256" key="6">
    <source>
        <dbReference type="ARBA" id="ARBA00022737"/>
    </source>
</evidence>
<dbReference type="GO" id="GO:0036157">
    <property type="term" value="C:outer dynein arm"/>
    <property type="evidence" value="ECO:0007669"/>
    <property type="project" value="TreeGrafter"/>
</dbReference>
<evidence type="ECO:0000313" key="17">
    <source>
        <dbReference type="Ensembl" id="ENSGACP00000047868.1"/>
    </source>
</evidence>
<dbReference type="FunFam" id="2.130.10.10:FF:000349">
    <property type="entry name" value="Dynein axonemal intermediate chain 1"/>
    <property type="match status" value="1"/>
</dbReference>
<keyword evidence="3" id="KW-0963">Cytoplasm</keyword>
<dbReference type="GO" id="GO:0003341">
    <property type="term" value="P:cilium movement"/>
    <property type="evidence" value="ECO:0007669"/>
    <property type="project" value="UniProtKB-ARBA"/>
</dbReference>
<dbReference type="PANTHER" id="PTHR12442:SF11">
    <property type="entry name" value="DYNEIN AXONEMAL INTERMEDIATE CHAIN 1"/>
    <property type="match status" value="1"/>
</dbReference>
<evidence type="ECO:0000256" key="7">
    <source>
        <dbReference type="ARBA" id="ARBA00023017"/>
    </source>
</evidence>
<evidence type="ECO:0000256" key="3">
    <source>
        <dbReference type="ARBA" id="ARBA00022490"/>
    </source>
</evidence>
<evidence type="ECO:0000256" key="2">
    <source>
        <dbReference type="ARBA" id="ARBA00011059"/>
    </source>
</evidence>
<dbReference type="Proteomes" id="UP000007635">
    <property type="component" value="Chromosome XVII"/>
</dbReference>
<keyword evidence="10" id="KW-0966">Cell projection</keyword>
<dbReference type="PROSITE" id="PS50294">
    <property type="entry name" value="WD_REPEATS_REGION"/>
    <property type="match status" value="1"/>
</dbReference>
<evidence type="ECO:0000256" key="15">
    <source>
        <dbReference type="PROSITE-ProRule" id="PRU00221"/>
    </source>
</evidence>
<evidence type="ECO:0000256" key="4">
    <source>
        <dbReference type="ARBA" id="ARBA00022574"/>
    </source>
</evidence>
<dbReference type="Gene3D" id="2.130.10.10">
    <property type="entry name" value="YVTN repeat-like/Quinoprotein amine dehydrogenase"/>
    <property type="match status" value="2"/>
</dbReference>
<dbReference type="PROSITE" id="PS50082">
    <property type="entry name" value="WD_REPEATS_2"/>
    <property type="match status" value="1"/>
</dbReference>
<dbReference type="AlphaFoldDB" id="A0AAQ4QBT7"/>
<dbReference type="SUPFAM" id="SSF50978">
    <property type="entry name" value="WD40 repeat-like"/>
    <property type="match status" value="1"/>
</dbReference>
<evidence type="ECO:0000256" key="16">
    <source>
        <dbReference type="SAM" id="MobiDB-lite"/>
    </source>
</evidence>
<accession>A0AAQ4QBT7</accession>
<dbReference type="PANTHER" id="PTHR12442">
    <property type="entry name" value="DYNEIN INTERMEDIATE CHAIN"/>
    <property type="match status" value="1"/>
</dbReference>
<dbReference type="Pfam" id="PF00400">
    <property type="entry name" value="WD40"/>
    <property type="match status" value="1"/>
</dbReference>
<comment type="function">
    <text evidence="11">Part of the dynein complex of respiratory cilia.</text>
</comment>
<keyword evidence="7" id="KW-0243">Dynein</keyword>
<dbReference type="GO" id="GO:0007368">
    <property type="term" value="P:determination of left/right symmetry"/>
    <property type="evidence" value="ECO:0007669"/>
    <property type="project" value="UniProtKB-ARBA"/>
</dbReference>
<dbReference type="GO" id="GO:0036158">
    <property type="term" value="P:outer dynein arm assembly"/>
    <property type="evidence" value="ECO:0007669"/>
    <property type="project" value="TreeGrafter"/>
</dbReference>
<dbReference type="InterPro" id="IPR050687">
    <property type="entry name" value="Dynein_IC"/>
</dbReference>
<dbReference type="InterPro" id="IPR015943">
    <property type="entry name" value="WD40/YVTN_repeat-like_dom_sf"/>
</dbReference>
<comment type="similarity">
    <text evidence="2">Belongs to the dynein intermediate chain family.</text>
</comment>
<evidence type="ECO:0000313" key="18">
    <source>
        <dbReference type="Proteomes" id="UP000007635"/>
    </source>
</evidence>
<reference evidence="17" key="3">
    <citation type="submission" date="2025-09" db="UniProtKB">
        <authorList>
            <consortium name="Ensembl"/>
        </authorList>
    </citation>
    <scope>IDENTIFICATION</scope>
</reference>
<proteinExistence type="inferred from homology"/>
<keyword evidence="8" id="KW-0505">Motor protein</keyword>
<feature type="region of interest" description="Disordered" evidence="16">
    <location>
        <begin position="1"/>
        <end position="40"/>
    </location>
</feature>
<name>A0AAQ4QBT7_GASAC</name>
<feature type="repeat" description="WD" evidence="15">
    <location>
        <begin position="514"/>
        <end position="547"/>
    </location>
</feature>
<evidence type="ECO:0000256" key="8">
    <source>
        <dbReference type="ARBA" id="ARBA00023175"/>
    </source>
</evidence>
<organism evidence="17 18">
    <name type="scientific">Gasterosteus aculeatus aculeatus</name>
    <name type="common">three-spined stickleback</name>
    <dbReference type="NCBI Taxonomy" id="481459"/>
    <lineage>
        <taxon>Eukaryota</taxon>
        <taxon>Metazoa</taxon>
        <taxon>Chordata</taxon>
        <taxon>Craniata</taxon>
        <taxon>Vertebrata</taxon>
        <taxon>Euteleostomi</taxon>
        <taxon>Actinopterygii</taxon>
        <taxon>Neopterygii</taxon>
        <taxon>Teleostei</taxon>
        <taxon>Neoteleostei</taxon>
        <taxon>Acanthomorphata</taxon>
        <taxon>Eupercaria</taxon>
        <taxon>Perciformes</taxon>
        <taxon>Cottioidei</taxon>
        <taxon>Gasterosteales</taxon>
        <taxon>Gasterosteidae</taxon>
        <taxon>Gasterosteus</taxon>
    </lineage>
</organism>
<sequence>MRKASTVQKVAPPGPKSNKNKKKDEEEAVDAGGGRVSYGKALIKPPDQLELTEAELKEEITRTLTANNPHAPQNIVHYSFKERSFKVTSAVDQLAVLFEMEGNLVHIDSDEGRRLRAKEILANEPATVNTGAEADEEELALPEEGGREVDEVGEEDRPDSVASKTGMKEQKATNQFNFCERASQTLNNPPREISCQTEPPPRSVFGATVSQWEIYDAYVMELQKQEKNKEKQKAPTLRKDVDKSRNKTMLTETANDDITKVRKGAKILERMVHQNTFDDIAQDFKYFEDGSDEFRGQEGTLLPLWKFQYDKAKGLSVTALCWNKKYPDLFAVGMGSYDFNYQGRGMLVFYSLKNSAFPERIYPTDSGVMCLDIHEQHSYLTAVGFYDGCVAVYNLKREGSEPVYKSTVKTGKHTDPVWQVCWQNNDMDDRHNFCSVSSDGRVVSWALVKNELVFTDIIRRSLAGPESAQQRGILACGTSLDFHKQIDYLFLVGTGEGKIHKCSKTYSSKYLETYDAHSRAVDAIKWNHFHPKVFISCSSDWTIKIWDHTINTPMFTFDLKVPVGDVAWAPYSSTIFAAVTTDGKVHVFDLNINKYEEICKQAVVVKKKTELTHIEFNPIYPLLIVGDDRGNVISLKLSPNLRKKPKAKRGQDPPQRTEVEVAKMEKLLSLLREPEESLPA</sequence>
<reference evidence="17" key="2">
    <citation type="submission" date="2025-08" db="UniProtKB">
        <authorList>
            <consortium name="Ensembl"/>
        </authorList>
    </citation>
    <scope>IDENTIFICATION</scope>
</reference>
<evidence type="ECO:0000256" key="5">
    <source>
        <dbReference type="ARBA" id="ARBA00022701"/>
    </source>
</evidence>
<comment type="subcellular location">
    <subcellularLocation>
        <location evidence="1">Cytoplasm</location>
        <location evidence="1">Cytoskeleton</location>
        <location evidence="1">Cilium axoneme</location>
    </subcellularLocation>
</comment>
<evidence type="ECO:0000256" key="1">
    <source>
        <dbReference type="ARBA" id="ARBA00004430"/>
    </source>
</evidence>
<evidence type="ECO:0000256" key="10">
    <source>
        <dbReference type="ARBA" id="ARBA00023273"/>
    </source>
</evidence>
<keyword evidence="4 15" id="KW-0853">WD repeat</keyword>
<dbReference type="InterPro" id="IPR001680">
    <property type="entry name" value="WD40_rpt"/>
</dbReference>
<keyword evidence="5" id="KW-0493">Microtubule</keyword>
<dbReference type="SMART" id="SM00320">
    <property type="entry name" value="WD40"/>
    <property type="match status" value="4"/>
</dbReference>
<reference evidence="17 18" key="1">
    <citation type="journal article" date="2021" name="G3 (Bethesda)">
        <title>Improved contiguity of the threespine stickleback genome using long-read sequencing.</title>
        <authorList>
            <person name="Nath S."/>
            <person name="Shaw D.E."/>
            <person name="White M.A."/>
        </authorList>
    </citation>
    <scope>NUCLEOTIDE SEQUENCE [LARGE SCALE GENOMIC DNA]</scope>
    <source>
        <strain evidence="17 18">Lake Benthic</strain>
    </source>
</reference>